<proteinExistence type="predicted"/>
<sequence>MKNSSNGLNKGPNYIIKRSLSCKRDDYKNDEYLIGEEDLICHQKDTLNDETMMNVEDNEHVMEEHFDIDWLTPCAYEY</sequence>
<evidence type="ECO:0000313" key="1">
    <source>
        <dbReference type="EMBL" id="KAK9088645.1"/>
    </source>
</evidence>
<reference evidence="1 2" key="1">
    <citation type="submission" date="2024-01" db="EMBL/GenBank/DDBJ databases">
        <title>Genome assemblies of Stephania.</title>
        <authorList>
            <person name="Yang L."/>
        </authorList>
    </citation>
    <scope>NUCLEOTIDE SEQUENCE [LARGE SCALE GENOMIC DNA]</scope>
    <source>
        <strain evidence="1">JXDWG</strain>
        <tissue evidence="1">Leaf</tissue>
    </source>
</reference>
<evidence type="ECO:0000313" key="2">
    <source>
        <dbReference type="Proteomes" id="UP001419268"/>
    </source>
</evidence>
<dbReference type="AlphaFoldDB" id="A0AAP0E8G9"/>
<comment type="caution">
    <text evidence="1">The sequence shown here is derived from an EMBL/GenBank/DDBJ whole genome shotgun (WGS) entry which is preliminary data.</text>
</comment>
<keyword evidence="2" id="KW-1185">Reference proteome</keyword>
<gene>
    <name evidence="1" type="ORF">Scep_027727</name>
</gene>
<organism evidence="1 2">
    <name type="scientific">Stephania cephalantha</name>
    <dbReference type="NCBI Taxonomy" id="152367"/>
    <lineage>
        <taxon>Eukaryota</taxon>
        <taxon>Viridiplantae</taxon>
        <taxon>Streptophyta</taxon>
        <taxon>Embryophyta</taxon>
        <taxon>Tracheophyta</taxon>
        <taxon>Spermatophyta</taxon>
        <taxon>Magnoliopsida</taxon>
        <taxon>Ranunculales</taxon>
        <taxon>Menispermaceae</taxon>
        <taxon>Menispermoideae</taxon>
        <taxon>Cissampelideae</taxon>
        <taxon>Stephania</taxon>
    </lineage>
</organism>
<accession>A0AAP0E8G9</accession>
<dbReference type="Proteomes" id="UP001419268">
    <property type="component" value="Unassembled WGS sequence"/>
</dbReference>
<name>A0AAP0E8G9_9MAGN</name>
<dbReference type="EMBL" id="JBBNAG010000012">
    <property type="protein sequence ID" value="KAK9088645.1"/>
    <property type="molecule type" value="Genomic_DNA"/>
</dbReference>
<protein>
    <submittedName>
        <fullName evidence="1">Uncharacterized protein</fullName>
    </submittedName>
</protein>